<reference evidence="5 6" key="1">
    <citation type="submission" date="2020-07" db="EMBL/GenBank/DDBJ databases">
        <title>Sequencing the genomes of 1000 actinobacteria strains.</title>
        <authorList>
            <person name="Klenk H.-P."/>
        </authorList>
    </citation>
    <scope>NUCLEOTIDE SEQUENCE [LARGE SCALE GENOMIC DNA]</scope>
    <source>
        <strain evidence="5 6">CXB654</strain>
    </source>
</reference>
<dbReference type="Gene3D" id="1.10.10.10">
    <property type="entry name" value="Winged helix-like DNA-binding domain superfamily/Winged helix DNA-binding domain"/>
    <property type="match status" value="1"/>
</dbReference>
<organism evidence="5 6">
    <name type="scientific">Spinactinospora alkalitolerans</name>
    <dbReference type="NCBI Taxonomy" id="687207"/>
    <lineage>
        <taxon>Bacteria</taxon>
        <taxon>Bacillati</taxon>
        <taxon>Actinomycetota</taxon>
        <taxon>Actinomycetes</taxon>
        <taxon>Streptosporangiales</taxon>
        <taxon>Nocardiopsidaceae</taxon>
        <taxon>Spinactinospora</taxon>
    </lineage>
</organism>
<dbReference type="InterPro" id="IPR011711">
    <property type="entry name" value="GntR_C"/>
</dbReference>
<accession>A0A852TX08</accession>
<dbReference type="Gene3D" id="1.20.120.530">
    <property type="entry name" value="GntR ligand-binding domain-like"/>
    <property type="match status" value="1"/>
</dbReference>
<dbReference type="SMART" id="SM00895">
    <property type="entry name" value="FCD"/>
    <property type="match status" value="1"/>
</dbReference>
<protein>
    <submittedName>
        <fullName evidence="5">DNA-binding GntR family transcriptional regulator</fullName>
    </submittedName>
</protein>
<dbReference type="Proteomes" id="UP000589036">
    <property type="component" value="Unassembled WGS sequence"/>
</dbReference>
<keyword evidence="3" id="KW-0804">Transcription</keyword>
<proteinExistence type="predicted"/>
<evidence type="ECO:0000259" key="4">
    <source>
        <dbReference type="PROSITE" id="PS50949"/>
    </source>
</evidence>
<dbReference type="EMBL" id="JACCCC010000001">
    <property type="protein sequence ID" value="NYE48478.1"/>
    <property type="molecule type" value="Genomic_DNA"/>
</dbReference>
<dbReference type="RefSeq" id="WP_179644254.1">
    <property type="nucleotide sequence ID" value="NZ_BAAAYY010000004.1"/>
</dbReference>
<evidence type="ECO:0000313" key="6">
    <source>
        <dbReference type="Proteomes" id="UP000589036"/>
    </source>
</evidence>
<evidence type="ECO:0000313" key="5">
    <source>
        <dbReference type="EMBL" id="NYE48478.1"/>
    </source>
</evidence>
<dbReference type="CDD" id="cd07377">
    <property type="entry name" value="WHTH_GntR"/>
    <property type="match status" value="1"/>
</dbReference>
<dbReference type="Pfam" id="PF07729">
    <property type="entry name" value="FCD"/>
    <property type="match status" value="1"/>
</dbReference>
<evidence type="ECO:0000256" key="2">
    <source>
        <dbReference type="ARBA" id="ARBA00023125"/>
    </source>
</evidence>
<dbReference type="SMART" id="SM00345">
    <property type="entry name" value="HTH_GNTR"/>
    <property type="match status" value="1"/>
</dbReference>
<feature type="domain" description="HTH gntR-type" evidence="4">
    <location>
        <begin position="26"/>
        <end position="93"/>
    </location>
</feature>
<dbReference type="GO" id="GO:0003700">
    <property type="term" value="F:DNA-binding transcription factor activity"/>
    <property type="evidence" value="ECO:0007669"/>
    <property type="project" value="InterPro"/>
</dbReference>
<dbReference type="GO" id="GO:0003677">
    <property type="term" value="F:DNA binding"/>
    <property type="evidence" value="ECO:0007669"/>
    <property type="project" value="UniProtKB-KW"/>
</dbReference>
<dbReference type="InterPro" id="IPR008920">
    <property type="entry name" value="TF_FadR/GntR_C"/>
</dbReference>
<dbReference type="SUPFAM" id="SSF46785">
    <property type="entry name" value="Winged helix' DNA-binding domain"/>
    <property type="match status" value="1"/>
</dbReference>
<dbReference type="InterPro" id="IPR036390">
    <property type="entry name" value="WH_DNA-bd_sf"/>
</dbReference>
<dbReference type="PROSITE" id="PS50949">
    <property type="entry name" value="HTH_GNTR"/>
    <property type="match status" value="1"/>
</dbReference>
<keyword evidence="6" id="KW-1185">Reference proteome</keyword>
<keyword evidence="2 5" id="KW-0238">DNA-binding</keyword>
<evidence type="ECO:0000256" key="1">
    <source>
        <dbReference type="ARBA" id="ARBA00023015"/>
    </source>
</evidence>
<evidence type="ECO:0000256" key="3">
    <source>
        <dbReference type="ARBA" id="ARBA00023163"/>
    </source>
</evidence>
<dbReference type="SUPFAM" id="SSF48008">
    <property type="entry name" value="GntR ligand-binding domain-like"/>
    <property type="match status" value="1"/>
</dbReference>
<dbReference type="PANTHER" id="PTHR43537:SF24">
    <property type="entry name" value="GLUCONATE OPERON TRANSCRIPTIONAL REPRESSOR"/>
    <property type="match status" value="1"/>
</dbReference>
<name>A0A852TX08_9ACTN</name>
<dbReference type="PANTHER" id="PTHR43537">
    <property type="entry name" value="TRANSCRIPTIONAL REGULATOR, GNTR FAMILY"/>
    <property type="match status" value="1"/>
</dbReference>
<dbReference type="Pfam" id="PF00392">
    <property type="entry name" value="GntR"/>
    <property type="match status" value="1"/>
</dbReference>
<dbReference type="InterPro" id="IPR000524">
    <property type="entry name" value="Tscrpt_reg_HTH_GntR"/>
</dbReference>
<comment type="caution">
    <text evidence="5">The sequence shown here is derived from an EMBL/GenBank/DDBJ whole genome shotgun (WGS) entry which is preliminary data.</text>
</comment>
<dbReference type="InterPro" id="IPR036388">
    <property type="entry name" value="WH-like_DNA-bd_sf"/>
</dbReference>
<dbReference type="AlphaFoldDB" id="A0A852TX08"/>
<sequence length="237" mass="26318">MTIGFDGSGGGGTGLQRLLPAPAFQGSRSQVVADAIRKAILSGKLVPGQPLVERELSELFGVSKTPVREALIGLVGSGLIDQSQYRGMTVQTVTPELVRSVYETRDLLEPAAIAMSARNMTDADIEEAGRLLEEAAERGRQGDRTELQLLNRRFHRRLYLSCGNPLLCRYLDGLQDLVALIAIAGWAQKKTWEGEHEEHHRIMSAVARRDPREAEHEAREHMNRFADQMMENFDLKG</sequence>
<keyword evidence="1" id="KW-0805">Transcription regulation</keyword>
<gene>
    <name evidence="5" type="ORF">HDA32_003598</name>
</gene>